<name>A0ABV6DIW7_9BACL</name>
<dbReference type="SMART" id="SM00316">
    <property type="entry name" value="S1"/>
    <property type="match status" value="1"/>
</dbReference>
<reference evidence="7 8" key="1">
    <citation type="submission" date="2024-09" db="EMBL/GenBank/DDBJ databases">
        <authorList>
            <person name="Sun Q."/>
            <person name="Mori K."/>
        </authorList>
    </citation>
    <scope>NUCLEOTIDE SEQUENCE [LARGE SCALE GENOMIC DNA]</scope>
    <source>
        <strain evidence="7 8">CCM 7759</strain>
    </source>
</reference>
<dbReference type="Proteomes" id="UP001589776">
    <property type="component" value="Unassembled WGS sequence"/>
</dbReference>
<evidence type="ECO:0000313" key="7">
    <source>
        <dbReference type="EMBL" id="MFC0212588.1"/>
    </source>
</evidence>
<dbReference type="InterPro" id="IPR012340">
    <property type="entry name" value="NA-bd_OB-fold"/>
</dbReference>
<comment type="caution">
    <text evidence="7">The sequence shown here is derived from an EMBL/GenBank/DDBJ whole genome shotgun (WGS) entry which is preliminary data.</text>
</comment>
<evidence type="ECO:0000256" key="1">
    <source>
        <dbReference type="ARBA" id="ARBA00001946"/>
    </source>
</evidence>
<proteinExistence type="predicted"/>
<dbReference type="InterPro" id="IPR019307">
    <property type="entry name" value="RNA-bd_AU-1/RNase_E/G"/>
</dbReference>
<accession>A0ABV6DIW7</accession>
<dbReference type="SUPFAM" id="SSF50249">
    <property type="entry name" value="Nucleic acid-binding proteins"/>
    <property type="match status" value="1"/>
</dbReference>
<keyword evidence="8" id="KW-1185">Reference proteome</keyword>
<dbReference type="NCBIfam" id="TIGR00757">
    <property type="entry name" value="RNaseEG"/>
    <property type="match status" value="1"/>
</dbReference>
<evidence type="ECO:0000256" key="4">
    <source>
        <dbReference type="ARBA" id="ARBA00022842"/>
    </source>
</evidence>
<feature type="domain" description="S1 motif" evidence="6">
    <location>
        <begin position="36"/>
        <end position="116"/>
    </location>
</feature>
<evidence type="ECO:0000313" key="8">
    <source>
        <dbReference type="Proteomes" id="UP001589776"/>
    </source>
</evidence>
<keyword evidence="5" id="KW-0694">RNA-binding</keyword>
<dbReference type="PANTHER" id="PTHR30001">
    <property type="entry name" value="RIBONUCLEASE"/>
    <property type="match status" value="1"/>
</dbReference>
<dbReference type="Pfam" id="PF10150">
    <property type="entry name" value="RNase_E_G"/>
    <property type="match status" value="1"/>
</dbReference>
<dbReference type="InterPro" id="IPR003029">
    <property type="entry name" value="S1_domain"/>
</dbReference>
<dbReference type="PANTHER" id="PTHR30001:SF0">
    <property type="entry name" value="RIBONUCLEASE G"/>
    <property type="match status" value="1"/>
</dbReference>
<keyword evidence="2" id="KW-0479">Metal-binding</keyword>
<evidence type="ECO:0000256" key="2">
    <source>
        <dbReference type="ARBA" id="ARBA00022723"/>
    </source>
</evidence>
<sequence>MKRIVLQSGTDMTRVALLEDELVVEFDMERPLERQQAGSLYLGRVVNVLPGMQAAFVDIGLEKNAFLYIDDLLPAHLEKQPAVKPSITELVRPGQTLIVQVDKEPSGTKGARVTTHYSLPGRWLVYMPDAAYVAVSRKIEAEGEKKRLKALAEEMRRPEEGVILRTVSAGQPAEALLHDLSLLRERWRTVLAAAKSSKAPCLLYRDADLLQRTLRDLVREDVADIVVDCAPAAEQLRALLQPGASAAAPNIRVHDGEVPLFDAFGVTEQLERAFRRKVWLPSGGYLVVDQTEALTVVDVNTGKYTGKIDLEETVLHINLEAAETIARLLRIRNIGGIVIVDFIDMERDSSRLAVLTRMSDSVRRDRIKTNVVGWTKLGLLELTRRKSRDNWSELFVQTCPHCQGKGRTIPELQHEN</sequence>
<evidence type="ECO:0000256" key="5">
    <source>
        <dbReference type="ARBA" id="ARBA00022884"/>
    </source>
</evidence>
<dbReference type="Gene3D" id="2.40.50.140">
    <property type="entry name" value="Nucleic acid-binding proteins"/>
    <property type="match status" value="1"/>
</dbReference>
<protein>
    <submittedName>
        <fullName evidence="7">Ribonuclease E/G</fullName>
    </submittedName>
</protein>
<dbReference type="CDD" id="cd04453">
    <property type="entry name" value="S1_RNase_E"/>
    <property type="match status" value="1"/>
</dbReference>
<keyword evidence="3" id="KW-0378">Hydrolase</keyword>
<dbReference type="EMBL" id="JBHLWN010000031">
    <property type="protein sequence ID" value="MFC0212588.1"/>
    <property type="molecule type" value="Genomic_DNA"/>
</dbReference>
<keyword evidence="4" id="KW-0460">Magnesium</keyword>
<organism evidence="7 8">
    <name type="scientific">Paenibacillus chartarius</name>
    <dbReference type="NCBI Taxonomy" id="747481"/>
    <lineage>
        <taxon>Bacteria</taxon>
        <taxon>Bacillati</taxon>
        <taxon>Bacillota</taxon>
        <taxon>Bacilli</taxon>
        <taxon>Bacillales</taxon>
        <taxon>Paenibacillaceae</taxon>
        <taxon>Paenibacillus</taxon>
    </lineage>
</organism>
<evidence type="ECO:0000259" key="6">
    <source>
        <dbReference type="SMART" id="SM00316"/>
    </source>
</evidence>
<gene>
    <name evidence="7" type="ORF">ACFFK0_08940</name>
</gene>
<evidence type="ECO:0000256" key="3">
    <source>
        <dbReference type="ARBA" id="ARBA00022801"/>
    </source>
</evidence>
<comment type="cofactor">
    <cofactor evidence="1">
        <name>Mg(2+)</name>
        <dbReference type="ChEBI" id="CHEBI:18420"/>
    </cofactor>
</comment>
<dbReference type="RefSeq" id="WP_377469778.1">
    <property type="nucleotide sequence ID" value="NZ_JBHLWN010000031.1"/>
</dbReference>
<dbReference type="InterPro" id="IPR004659">
    <property type="entry name" value="RNase_E/G"/>
</dbReference>